<evidence type="ECO:0000313" key="2">
    <source>
        <dbReference type="EMBL" id="TDZ28236.1"/>
    </source>
</evidence>
<dbReference type="AlphaFoldDB" id="A0A4R8PVF6"/>
<dbReference type="Proteomes" id="UP000295083">
    <property type="component" value="Unassembled WGS sequence"/>
</dbReference>
<sequence>MDIDNPTFDHFLQPEAVPSYKAVITNTMSKASFHAMNIQLPKTICLFDGADMAQRGTSLARGFKDEAVYEVNEVRRNPANTCHHVLTETDGILVRARHTEPAIDELLRATTTSKFDMEWQVAAEFAETGGGIEPITRHTHTAEEARVPIKQKKERVAHVRVPAQVAGRKTRHREALHGDGEKNEQPWISGRVDMISCLGKKGTTPQLYKGAPSKTTRPIVCVEAKRHGMLQRAKTRIAAWAKKPVEEWLYQVGGVDCGAITGPIDPNTLRLFQQGAFYAIIYRTKYIELQDHAESILLEFTGLKIRSDVVASELWREGLGETMTVTVLTGAEVQPGTFGFRCMARENTPLDTLQMVMETTEGDDSSGDDGHKRQKREG</sequence>
<comment type="caution">
    <text evidence="2">The sequence shown here is derived from an EMBL/GenBank/DDBJ whole genome shotgun (WGS) entry which is preliminary data.</text>
</comment>
<evidence type="ECO:0000313" key="3">
    <source>
        <dbReference type="Proteomes" id="UP000295083"/>
    </source>
</evidence>
<dbReference type="EMBL" id="QAPG01001030">
    <property type="protein sequence ID" value="TDZ28236.1"/>
    <property type="molecule type" value="Genomic_DNA"/>
</dbReference>
<organism evidence="2 3">
    <name type="scientific">Colletotrichum spinosum</name>
    <dbReference type="NCBI Taxonomy" id="1347390"/>
    <lineage>
        <taxon>Eukaryota</taxon>
        <taxon>Fungi</taxon>
        <taxon>Dikarya</taxon>
        <taxon>Ascomycota</taxon>
        <taxon>Pezizomycotina</taxon>
        <taxon>Sordariomycetes</taxon>
        <taxon>Hypocreomycetidae</taxon>
        <taxon>Glomerellales</taxon>
        <taxon>Glomerellaceae</taxon>
        <taxon>Colletotrichum</taxon>
        <taxon>Colletotrichum orbiculare species complex</taxon>
    </lineage>
</organism>
<proteinExistence type="predicted"/>
<feature type="region of interest" description="Disordered" evidence="1">
    <location>
        <begin position="164"/>
        <end position="185"/>
    </location>
</feature>
<keyword evidence="3" id="KW-1185">Reference proteome</keyword>
<protein>
    <submittedName>
        <fullName evidence="2">Uncharacterized protein</fullName>
    </submittedName>
</protein>
<accession>A0A4R8PVF6</accession>
<name>A0A4R8PVF6_9PEZI</name>
<evidence type="ECO:0000256" key="1">
    <source>
        <dbReference type="SAM" id="MobiDB-lite"/>
    </source>
</evidence>
<gene>
    <name evidence="2" type="ORF">C8035_v000938</name>
</gene>
<reference evidence="2 3" key="1">
    <citation type="submission" date="2018-11" db="EMBL/GenBank/DDBJ databases">
        <title>Genome sequence and assembly of Colletotrichum spinosum.</title>
        <authorList>
            <person name="Gan P."/>
            <person name="Shirasu K."/>
        </authorList>
    </citation>
    <scope>NUCLEOTIDE SEQUENCE [LARGE SCALE GENOMIC DNA]</scope>
    <source>
        <strain evidence="2 3">CBS 515.97</strain>
    </source>
</reference>
<feature type="compositionally biased region" description="Basic and acidic residues" evidence="1">
    <location>
        <begin position="173"/>
        <end position="184"/>
    </location>
</feature>